<accession>A0A8H7CL81</accession>
<dbReference type="SUPFAM" id="SSF51735">
    <property type="entry name" value="NAD(P)-binding Rossmann-fold domains"/>
    <property type="match status" value="1"/>
</dbReference>
<protein>
    <submittedName>
        <fullName evidence="3">NAD(P)-binding protein</fullName>
    </submittedName>
</protein>
<organism evidence="3 4">
    <name type="scientific">Mycena sanguinolenta</name>
    <dbReference type="NCBI Taxonomy" id="230812"/>
    <lineage>
        <taxon>Eukaryota</taxon>
        <taxon>Fungi</taxon>
        <taxon>Dikarya</taxon>
        <taxon>Basidiomycota</taxon>
        <taxon>Agaricomycotina</taxon>
        <taxon>Agaricomycetes</taxon>
        <taxon>Agaricomycetidae</taxon>
        <taxon>Agaricales</taxon>
        <taxon>Marasmiineae</taxon>
        <taxon>Mycenaceae</taxon>
        <taxon>Mycena</taxon>
    </lineage>
</organism>
<name>A0A8H7CL81_9AGAR</name>
<sequence>MLSLTIRACDNLEVDFIILRLRILSDSMTAPFRTTAPASVSELTGMGIGEHAKLFHRGDMEGQVFPTCFLFSRLRSMTGEDCTISPTLFGGQPSKVPYALFDYTGGYCDITVGALEELESHVDHDIMQKAASSGQFGSSELASYKMESSIFSDFQPPRAMPTFGLTSTAEEVASAFSGQIKGKNVLITGTSINGIGFEAARVLAIHGAGLIIITGLQLTEDALKKEAPSANIRQLVLNLSSLADVRKAAAEILINNAASSARPFELTVDGFEHQIATAHLGHFLFTALILPKVLAAPSTPTLPRVLFTASGVHVAAGVNLETLEHPNAETYQPALAYAQAKSANILTAGELARRGAGKLKAYSLTPGPVVTNFVTNEVAKETLIAGKVILEDGTPNPEKPWKTIPQGAAVILTAAFDPSLEDKSGSFIQDCVESNGAIAPHASDPVQAEKLWSLSEKLVGTKFEV</sequence>
<dbReference type="InterPro" id="IPR036291">
    <property type="entry name" value="NAD(P)-bd_dom_sf"/>
</dbReference>
<evidence type="ECO:0000313" key="4">
    <source>
        <dbReference type="Proteomes" id="UP000623467"/>
    </source>
</evidence>
<dbReference type="GO" id="GO:0016491">
    <property type="term" value="F:oxidoreductase activity"/>
    <property type="evidence" value="ECO:0007669"/>
    <property type="project" value="UniProtKB-KW"/>
</dbReference>
<reference evidence="3" key="1">
    <citation type="submission" date="2020-05" db="EMBL/GenBank/DDBJ databases">
        <title>Mycena genomes resolve the evolution of fungal bioluminescence.</title>
        <authorList>
            <person name="Tsai I.J."/>
        </authorList>
    </citation>
    <scope>NUCLEOTIDE SEQUENCE</scope>
    <source>
        <strain evidence="3">160909Yilan</strain>
    </source>
</reference>
<keyword evidence="2" id="KW-0560">Oxidoreductase</keyword>
<dbReference type="PANTHER" id="PTHR24320:SF283">
    <property type="entry name" value="RETINOL DEHYDROGENASE 11"/>
    <property type="match status" value="1"/>
</dbReference>
<comment type="caution">
    <text evidence="3">The sequence shown here is derived from an EMBL/GenBank/DDBJ whole genome shotgun (WGS) entry which is preliminary data.</text>
</comment>
<evidence type="ECO:0000256" key="1">
    <source>
        <dbReference type="ARBA" id="ARBA00006484"/>
    </source>
</evidence>
<comment type="similarity">
    <text evidence="1">Belongs to the short-chain dehydrogenases/reductases (SDR) family.</text>
</comment>
<keyword evidence="4" id="KW-1185">Reference proteome</keyword>
<dbReference type="Gene3D" id="3.40.50.720">
    <property type="entry name" value="NAD(P)-binding Rossmann-like Domain"/>
    <property type="match status" value="1"/>
</dbReference>
<dbReference type="OrthoDB" id="191139at2759"/>
<evidence type="ECO:0000313" key="3">
    <source>
        <dbReference type="EMBL" id="KAF7341844.1"/>
    </source>
</evidence>
<dbReference type="PANTHER" id="PTHR24320">
    <property type="entry name" value="RETINOL DEHYDROGENASE"/>
    <property type="match status" value="1"/>
</dbReference>
<dbReference type="AlphaFoldDB" id="A0A8H7CL81"/>
<gene>
    <name evidence="3" type="ORF">MSAN_02039900</name>
</gene>
<dbReference type="Proteomes" id="UP000623467">
    <property type="component" value="Unassembled WGS sequence"/>
</dbReference>
<dbReference type="EMBL" id="JACAZH010000026">
    <property type="protein sequence ID" value="KAF7341844.1"/>
    <property type="molecule type" value="Genomic_DNA"/>
</dbReference>
<proteinExistence type="inferred from homology"/>
<evidence type="ECO:0000256" key="2">
    <source>
        <dbReference type="ARBA" id="ARBA00023002"/>
    </source>
</evidence>